<feature type="compositionally biased region" description="Basic and acidic residues" evidence="1">
    <location>
        <begin position="148"/>
        <end position="171"/>
    </location>
</feature>
<proteinExistence type="predicted"/>
<feature type="compositionally biased region" description="Low complexity" evidence="1">
    <location>
        <begin position="191"/>
        <end position="211"/>
    </location>
</feature>
<comment type="caution">
    <text evidence="3">The sequence shown here is derived from an EMBL/GenBank/DDBJ whole genome shotgun (WGS) entry which is preliminary data.</text>
</comment>
<feature type="compositionally biased region" description="Low complexity" evidence="1">
    <location>
        <begin position="327"/>
        <end position="344"/>
    </location>
</feature>
<sequence length="368" mass="38506">MRRTTAIVATVAAAAPAVTWATIPQITYGNPVSSVLPPLFSGPVITPVLDGAVLRFGQPGDYLELDEVWIVSTDGGRTEGACRGSGNSVVVHALVGLRGERPLPQLHRYSAGSSHEEAHEATDPESDQQTHHVADARPESLAVPLPHAESHDVPHDIPHDVPHALPDDGADRLPSPASSHDAPSHDDPHSSAHPAADSGADAGTHRPPGAARRFRRGLLGEDYDHQRGAGRGDARPAPAELGRPRGHRAAGRAVEEALGSGRGRGGEGTAPGEAEEHRRGEVRTRVRRGVHTVHRKHLRGTVRVRLPGRRRARSRGRGDADPRRSGLHAPAGGEAGAGSRAEGGVMPPELEPVPAGFHPGATPGPTPG</sequence>
<feature type="compositionally biased region" description="Basic residues" evidence="1">
    <location>
        <begin position="285"/>
        <end position="315"/>
    </location>
</feature>
<feature type="chain" id="PRO_5003837322" evidence="2">
    <location>
        <begin position="22"/>
        <end position="368"/>
    </location>
</feature>
<evidence type="ECO:0000256" key="1">
    <source>
        <dbReference type="SAM" id="MobiDB-lite"/>
    </source>
</evidence>
<evidence type="ECO:0000313" key="3">
    <source>
        <dbReference type="EMBL" id="EJK62311.1"/>
    </source>
</evidence>
<accession>K0SMZ2</accession>
<feature type="compositionally biased region" description="Basic and acidic residues" evidence="1">
    <location>
        <begin position="114"/>
        <end position="135"/>
    </location>
</feature>
<feature type="signal peptide" evidence="2">
    <location>
        <begin position="1"/>
        <end position="21"/>
    </location>
</feature>
<organism evidence="3 4">
    <name type="scientific">Thalassiosira oceanica</name>
    <name type="common">Marine diatom</name>
    <dbReference type="NCBI Taxonomy" id="159749"/>
    <lineage>
        <taxon>Eukaryota</taxon>
        <taxon>Sar</taxon>
        <taxon>Stramenopiles</taxon>
        <taxon>Ochrophyta</taxon>
        <taxon>Bacillariophyta</taxon>
        <taxon>Coscinodiscophyceae</taxon>
        <taxon>Thalassiosirophycidae</taxon>
        <taxon>Thalassiosirales</taxon>
        <taxon>Thalassiosiraceae</taxon>
        <taxon>Thalassiosira</taxon>
    </lineage>
</organism>
<feature type="compositionally biased region" description="Gly residues" evidence="1">
    <location>
        <begin position="260"/>
        <end position="269"/>
    </location>
</feature>
<gene>
    <name evidence="3" type="ORF">THAOC_17081</name>
</gene>
<feature type="region of interest" description="Disordered" evidence="1">
    <location>
        <begin position="110"/>
        <end position="135"/>
    </location>
</feature>
<name>K0SMZ2_THAOC</name>
<evidence type="ECO:0000256" key="2">
    <source>
        <dbReference type="SAM" id="SignalP"/>
    </source>
</evidence>
<reference evidence="3 4" key="1">
    <citation type="journal article" date="2012" name="Genome Biol.">
        <title>Genome and low-iron response of an oceanic diatom adapted to chronic iron limitation.</title>
        <authorList>
            <person name="Lommer M."/>
            <person name="Specht M."/>
            <person name="Roy A.S."/>
            <person name="Kraemer L."/>
            <person name="Andreson R."/>
            <person name="Gutowska M.A."/>
            <person name="Wolf J."/>
            <person name="Bergner S.V."/>
            <person name="Schilhabel M.B."/>
            <person name="Klostermeier U.C."/>
            <person name="Beiko R.G."/>
            <person name="Rosenstiel P."/>
            <person name="Hippler M."/>
            <person name="Laroche J."/>
        </authorList>
    </citation>
    <scope>NUCLEOTIDE SEQUENCE [LARGE SCALE GENOMIC DNA]</scope>
    <source>
        <strain evidence="3 4">CCMP1005</strain>
    </source>
</reference>
<evidence type="ECO:0000313" key="4">
    <source>
        <dbReference type="Proteomes" id="UP000266841"/>
    </source>
</evidence>
<feature type="compositionally biased region" description="Basic and acidic residues" evidence="1">
    <location>
        <begin position="274"/>
        <end position="284"/>
    </location>
</feature>
<protein>
    <submittedName>
        <fullName evidence="3">Uncharacterized protein</fullName>
    </submittedName>
</protein>
<dbReference type="AlphaFoldDB" id="K0SMZ2"/>
<feature type="non-terminal residue" evidence="3">
    <location>
        <position position="368"/>
    </location>
</feature>
<dbReference type="Proteomes" id="UP000266841">
    <property type="component" value="Unassembled WGS sequence"/>
</dbReference>
<keyword evidence="4" id="KW-1185">Reference proteome</keyword>
<dbReference type="EMBL" id="AGNL01018977">
    <property type="protein sequence ID" value="EJK62311.1"/>
    <property type="molecule type" value="Genomic_DNA"/>
</dbReference>
<keyword evidence="2" id="KW-0732">Signal</keyword>
<feature type="region of interest" description="Disordered" evidence="1">
    <location>
        <begin position="147"/>
        <end position="368"/>
    </location>
</feature>
<feature type="compositionally biased region" description="Basic and acidic residues" evidence="1">
    <location>
        <begin position="218"/>
        <end position="234"/>
    </location>
</feature>